<dbReference type="AlphaFoldDB" id="A0A545VJF4"/>
<sequence>MEDYVLQSTSEFNKTPTPECSYKQKIAEITAQLNQSTARLHEPLSRPGDENTINDIVQIATGELKLYLPYDQAKGEESQSAYSQRGSASPDHSAGSGVGSHPPTQHADAGLTPTTKHDPKLEDSIQSCILSDATRATGKKRRSHEPNNGHKNKLKARKNGSNTIFVFADEREERSVTGQSSASEALEPGFLEHGGAARNDNHIEQSKAPLQIIDSDNHIKGVLEQVGLWGNERVDTILRMPIKRAVRLRQGYDFQQRHLVDICDTSDREGVKIVSCMIQACGETMQQPCLCCEGNKHGPFDTCIMVCNGLFPQCGNCAWDRRLCQGALLAAPTSSTVEADHAPEAVGGIQKPNVPFSKGSHLPGVREKPPLSSEGAPAPMSPDRHSDDAASTATYCDGLSPKDL</sequence>
<protein>
    <submittedName>
        <fullName evidence="2">Uncharacterized protein</fullName>
    </submittedName>
</protein>
<name>A0A545VJF4_9HYPO</name>
<feature type="region of interest" description="Disordered" evidence="1">
    <location>
        <begin position="75"/>
        <end position="162"/>
    </location>
</feature>
<proteinExistence type="predicted"/>
<feature type="compositionally biased region" description="Polar residues" evidence="1">
    <location>
        <begin position="78"/>
        <end position="87"/>
    </location>
</feature>
<evidence type="ECO:0000313" key="2">
    <source>
        <dbReference type="EMBL" id="TQV90471.1"/>
    </source>
</evidence>
<comment type="caution">
    <text evidence="2">The sequence shown here is derived from an EMBL/GenBank/DDBJ whole genome shotgun (WGS) entry which is preliminary data.</text>
</comment>
<dbReference type="Proteomes" id="UP000315783">
    <property type="component" value="Unassembled WGS sequence"/>
</dbReference>
<reference evidence="2 3" key="1">
    <citation type="journal article" date="2019" name="Appl. Microbiol. Biotechnol.">
        <title>Genome sequence of Isaria javanica and comparative genome analysis insights into family S53 peptidase evolution in fungal entomopathogens.</title>
        <authorList>
            <person name="Lin R."/>
            <person name="Zhang X."/>
            <person name="Xin B."/>
            <person name="Zou M."/>
            <person name="Gao Y."/>
            <person name="Qin F."/>
            <person name="Hu Q."/>
            <person name="Xie B."/>
            <person name="Cheng X."/>
        </authorList>
    </citation>
    <scope>NUCLEOTIDE SEQUENCE [LARGE SCALE GENOMIC DNA]</scope>
    <source>
        <strain evidence="2 3">IJ1G</strain>
    </source>
</reference>
<evidence type="ECO:0000313" key="3">
    <source>
        <dbReference type="Proteomes" id="UP000315783"/>
    </source>
</evidence>
<dbReference type="STRING" id="43265.A0A545VJF4"/>
<dbReference type="EMBL" id="SPUK01000026">
    <property type="protein sequence ID" value="TQV90471.1"/>
    <property type="molecule type" value="Genomic_DNA"/>
</dbReference>
<feature type="region of interest" description="Disordered" evidence="1">
    <location>
        <begin position="344"/>
        <end position="404"/>
    </location>
</feature>
<evidence type="ECO:0000256" key="1">
    <source>
        <dbReference type="SAM" id="MobiDB-lite"/>
    </source>
</evidence>
<organism evidence="2 3">
    <name type="scientific">Cordyceps javanica</name>
    <dbReference type="NCBI Taxonomy" id="43265"/>
    <lineage>
        <taxon>Eukaryota</taxon>
        <taxon>Fungi</taxon>
        <taxon>Dikarya</taxon>
        <taxon>Ascomycota</taxon>
        <taxon>Pezizomycotina</taxon>
        <taxon>Sordariomycetes</taxon>
        <taxon>Hypocreomycetidae</taxon>
        <taxon>Hypocreales</taxon>
        <taxon>Cordycipitaceae</taxon>
        <taxon>Cordyceps</taxon>
    </lineage>
</organism>
<accession>A0A545VJF4</accession>
<dbReference type="OrthoDB" id="4864069at2759"/>
<gene>
    <name evidence="2" type="ORF">IF1G_10794</name>
</gene>
<keyword evidence="3" id="KW-1185">Reference proteome</keyword>